<dbReference type="AlphaFoldDB" id="A0A545UI03"/>
<comment type="caution">
    <text evidence="13">The sequence shown here is derived from an EMBL/GenBank/DDBJ whole genome shotgun (WGS) entry which is preliminary data.</text>
</comment>
<evidence type="ECO:0000256" key="11">
    <source>
        <dbReference type="ARBA" id="ARBA00030193"/>
    </source>
</evidence>
<dbReference type="Pfam" id="PF00809">
    <property type="entry name" value="Pterin_bind"/>
    <property type="match status" value="1"/>
</dbReference>
<dbReference type="EMBL" id="VIKS01000003">
    <property type="protein sequence ID" value="TQV89100.1"/>
    <property type="molecule type" value="Genomic_DNA"/>
</dbReference>
<dbReference type="OrthoDB" id="9811744at2"/>
<dbReference type="PANTHER" id="PTHR20941">
    <property type="entry name" value="FOLATE SYNTHESIS PROTEINS"/>
    <property type="match status" value="1"/>
</dbReference>
<reference evidence="13 14" key="1">
    <citation type="submission" date="2019-07" db="EMBL/GenBank/DDBJ databases">
        <title>Draft genome for Aliikangiella sp. M105.</title>
        <authorList>
            <person name="Wang G."/>
        </authorList>
    </citation>
    <scope>NUCLEOTIDE SEQUENCE [LARGE SCALE GENOMIC DNA]</scope>
    <source>
        <strain evidence="13 14">M105</strain>
    </source>
</reference>
<dbReference type="GO" id="GO:0005829">
    <property type="term" value="C:cytosol"/>
    <property type="evidence" value="ECO:0007669"/>
    <property type="project" value="TreeGrafter"/>
</dbReference>
<name>A0A545UI03_9GAMM</name>
<dbReference type="EC" id="2.5.1.15" evidence="5"/>
<dbReference type="GO" id="GO:0046872">
    <property type="term" value="F:metal ion binding"/>
    <property type="evidence" value="ECO:0007669"/>
    <property type="project" value="UniProtKB-KW"/>
</dbReference>
<evidence type="ECO:0000256" key="10">
    <source>
        <dbReference type="ARBA" id="ARBA00022909"/>
    </source>
</evidence>
<protein>
    <recommendedName>
        <fullName evidence="6">Dihydropteroate synthase</fullName>
        <ecNumber evidence="5">2.5.1.15</ecNumber>
    </recommendedName>
    <alternativeName>
        <fullName evidence="11">Dihydropteroate pyrophosphorylase</fullName>
    </alternativeName>
</protein>
<gene>
    <name evidence="13" type="primary">folP</name>
    <name evidence="13" type="ORF">FLL46_05460</name>
</gene>
<evidence type="ECO:0000256" key="5">
    <source>
        <dbReference type="ARBA" id="ARBA00012458"/>
    </source>
</evidence>
<dbReference type="SUPFAM" id="SSF51717">
    <property type="entry name" value="Dihydropteroate synthetase-like"/>
    <property type="match status" value="1"/>
</dbReference>
<evidence type="ECO:0000259" key="12">
    <source>
        <dbReference type="PROSITE" id="PS50972"/>
    </source>
</evidence>
<dbReference type="GO" id="GO:0046654">
    <property type="term" value="P:tetrahydrofolate biosynthetic process"/>
    <property type="evidence" value="ECO:0007669"/>
    <property type="project" value="TreeGrafter"/>
</dbReference>
<dbReference type="InterPro" id="IPR000489">
    <property type="entry name" value="Pterin-binding_dom"/>
</dbReference>
<evidence type="ECO:0000256" key="8">
    <source>
        <dbReference type="ARBA" id="ARBA00022723"/>
    </source>
</evidence>
<evidence type="ECO:0000256" key="1">
    <source>
        <dbReference type="ARBA" id="ARBA00000012"/>
    </source>
</evidence>
<feature type="domain" description="Pterin-binding" evidence="12">
    <location>
        <begin position="1"/>
        <end position="249"/>
    </location>
</feature>
<dbReference type="Proteomes" id="UP000315439">
    <property type="component" value="Unassembled WGS sequence"/>
</dbReference>
<evidence type="ECO:0000256" key="6">
    <source>
        <dbReference type="ARBA" id="ARBA00016919"/>
    </source>
</evidence>
<evidence type="ECO:0000313" key="13">
    <source>
        <dbReference type="EMBL" id="TQV89100.1"/>
    </source>
</evidence>
<proteinExistence type="inferred from homology"/>
<comment type="similarity">
    <text evidence="4">Belongs to the DHPS family.</text>
</comment>
<keyword evidence="10" id="KW-0289">Folate biosynthesis</keyword>
<dbReference type="InterPro" id="IPR006390">
    <property type="entry name" value="DHP_synth_dom"/>
</dbReference>
<accession>A0A545UI03</accession>
<comment type="pathway">
    <text evidence="3">Cofactor biosynthesis; tetrahydrofolate biosynthesis; 7,8-dihydrofolate from 2-amino-4-hydroxy-6-hydroxymethyl-7,8-dihydropteridine diphosphate and 4-aminobenzoate: step 1/2.</text>
</comment>
<keyword evidence="9" id="KW-0460">Magnesium</keyword>
<dbReference type="GO" id="GO:0004156">
    <property type="term" value="F:dihydropteroate synthase activity"/>
    <property type="evidence" value="ECO:0007669"/>
    <property type="project" value="UniProtKB-EC"/>
</dbReference>
<keyword evidence="8" id="KW-0479">Metal-binding</keyword>
<dbReference type="InterPro" id="IPR045031">
    <property type="entry name" value="DHP_synth-like"/>
</dbReference>
<organism evidence="13 14">
    <name type="scientific">Aliikangiella coralliicola</name>
    <dbReference type="NCBI Taxonomy" id="2592383"/>
    <lineage>
        <taxon>Bacteria</taxon>
        <taxon>Pseudomonadati</taxon>
        <taxon>Pseudomonadota</taxon>
        <taxon>Gammaproteobacteria</taxon>
        <taxon>Oceanospirillales</taxon>
        <taxon>Pleioneaceae</taxon>
        <taxon>Aliikangiella</taxon>
    </lineage>
</organism>
<evidence type="ECO:0000256" key="2">
    <source>
        <dbReference type="ARBA" id="ARBA00001946"/>
    </source>
</evidence>
<dbReference type="PROSITE" id="PS00793">
    <property type="entry name" value="DHPS_2"/>
    <property type="match status" value="1"/>
</dbReference>
<comment type="catalytic activity">
    <reaction evidence="1">
        <text>(7,8-dihydropterin-6-yl)methyl diphosphate + 4-aminobenzoate = 7,8-dihydropteroate + diphosphate</text>
        <dbReference type="Rhea" id="RHEA:19949"/>
        <dbReference type="ChEBI" id="CHEBI:17836"/>
        <dbReference type="ChEBI" id="CHEBI:17839"/>
        <dbReference type="ChEBI" id="CHEBI:33019"/>
        <dbReference type="ChEBI" id="CHEBI:72950"/>
        <dbReference type="EC" id="2.5.1.15"/>
    </reaction>
</comment>
<keyword evidence="14" id="KW-1185">Reference proteome</keyword>
<dbReference type="CDD" id="cd00739">
    <property type="entry name" value="DHPS"/>
    <property type="match status" value="1"/>
</dbReference>
<dbReference type="InterPro" id="IPR011005">
    <property type="entry name" value="Dihydropteroate_synth-like_sf"/>
</dbReference>
<evidence type="ECO:0000256" key="4">
    <source>
        <dbReference type="ARBA" id="ARBA00009503"/>
    </source>
</evidence>
<dbReference type="Gene3D" id="3.20.20.20">
    <property type="entry name" value="Dihydropteroate synthase-like"/>
    <property type="match status" value="1"/>
</dbReference>
<dbReference type="PROSITE" id="PS50972">
    <property type="entry name" value="PTERIN_BINDING"/>
    <property type="match status" value="1"/>
</dbReference>
<sequence length="260" mass="27795">MGILNVTPDSFSDGARFNQFDQALAHAEEMIEQGADIIDIGGESTRPGAKAVSESEEIKRVIPLVERVSRLGVPVSVDTSKPGVMRASAEAGAGMINDVRALTEPGALAVVSEIKLPVCLMHMQGQPRTMQHNPSYQDVVSEVKGFLRERIAACVNAGIDTSLIAIDPGFGFGKTLPHNLELLTQLSCFNDLNVPILAGLSRKSMLGQITGRDVNDRLAASLAVALIAMQQGAKIIRVHDVKQTSDVKKIFIATNTAELI</sequence>
<keyword evidence="7 13" id="KW-0808">Transferase</keyword>
<evidence type="ECO:0000313" key="14">
    <source>
        <dbReference type="Proteomes" id="UP000315439"/>
    </source>
</evidence>
<evidence type="ECO:0000256" key="7">
    <source>
        <dbReference type="ARBA" id="ARBA00022679"/>
    </source>
</evidence>
<dbReference type="NCBIfam" id="TIGR01496">
    <property type="entry name" value="DHPS"/>
    <property type="match status" value="1"/>
</dbReference>
<evidence type="ECO:0000256" key="9">
    <source>
        <dbReference type="ARBA" id="ARBA00022842"/>
    </source>
</evidence>
<dbReference type="GO" id="GO:0046656">
    <property type="term" value="P:folic acid biosynthetic process"/>
    <property type="evidence" value="ECO:0007669"/>
    <property type="project" value="UniProtKB-KW"/>
</dbReference>
<evidence type="ECO:0000256" key="3">
    <source>
        <dbReference type="ARBA" id="ARBA00004763"/>
    </source>
</evidence>
<dbReference type="FunFam" id="3.20.20.20:FF:000006">
    <property type="entry name" value="Dihydropteroate synthase"/>
    <property type="match status" value="1"/>
</dbReference>
<comment type="cofactor">
    <cofactor evidence="2">
        <name>Mg(2+)</name>
        <dbReference type="ChEBI" id="CHEBI:18420"/>
    </cofactor>
</comment>
<dbReference type="PANTHER" id="PTHR20941:SF1">
    <property type="entry name" value="FOLIC ACID SYNTHESIS PROTEIN FOL1"/>
    <property type="match status" value="1"/>
</dbReference>